<protein>
    <submittedName>
        <fullName evidence="7">Glutamate synthase subunit beta</fullName>
    </submittedName>
</protein>
<dbReference type="GO" id="GO:0006537">
    <property type="term" value="P:glutamate biosynthetic process"/>
    <property type="evidence" value="ECO:0007669"/>
    <property type="project" value="UniProtKB-KW"/>
</dbReference>
<dbReference type="SUPFAM" id="SSF46548">
    <property type="entry name" value="alpha-helical ferredoxin"/>
    <property type="match status" value="1"/>
</dbReference>
<dbReference type="InterPro" id="IPR006005">
    <property type="entry name" value="Glut_synth_ssu1"/>
</dbReference>
<dbReference type="FunFam" id="3.50.50.60:FF:000022">
    <property type="entry name" value="Glutamate synthase [NADH], amyloplastic"/>
    <property type="match status" value="1"/>
</dbReference>
<keyword evidence="3" id="KW-0314">Glutamate biosynthesis</keyword>
<dbReference type="EMBL" id="CP041969">
    <property type="protein sequence ID" value="QMV41470.1"/>
    <property type="molecule type" value="Genomic_DNA"/>
</dbReference>
<feature type="domain" description="FAD/NAD(P)-binding" evidence="5">
    <location>
        <begin position="153"/>
        <end position="327"/>
    </location>
</feature>
<dbReference type="Pfam" id="PF14691">
    <property type="entry name" value="Fer4_20"/>
    <property type="match status" value="1"/>
</dbReference>
<dbReference type="InterPro" id="IPR051394">
    <property type="entry name" value="Glutamate_Synthase"/>
</dbReference>
<accession>A0A7G5BWY6</accession>
<dbReference type="Gene3D" id="1.10.1060.10">
    <property type="entry name" value="Alpha-helical ferredoxin"/>
    <property type="match status" value="1"/>
</dbReference>
<sequence length="494" mass="54639">MGKSTGFMEFRRELPPEINPLDRIHHWREFQSKASEELLREQGARCMDCGIPFCHTGQIINGMAAGCPVNNLIPEWNDLVYRGLWRQALDRLHQTNNFPEFTGRVCPAPCEGSCTVGLHDPPVTIKNIEKTIVDKGFAEGWIVPEPPAVRTGKKVAVVGSGPSGLACAAQLNKAGHSVTVYERADRIGGLLMYGIPNMKLDKKTVERRIDLLRQEGIVFVTGTEIGKDIPASRLIEQFDAVVLCGGATKGRDLPIEGRELKGIHLAMEFLHKNTKSLLDSEHADGQYVSAEGKDIIVIGGGDTGTDCVGTSLRHGCRSVTQFEIMAKPPETRADNNPWPQFPRVYKLDYGQEEAKALYGNDPRQYLISTKRFVGDEDGNVKELHTVGMEWKTDAKGRYGPVEVPGTEQVWPAQLVMLAMGFLGPESTMLDQLGVEKDERSNAKAEYGRYETNVKGVFAAGDMRRGQSLVVWAINEGREAARECDRYLMGETLLP</sequence>
<evidence type="ECO:0000256" key="4">
    <source>
        <dbReference type="ARBA" id="ARBA00029440"/>
    </source>
</evidence>
<feature type="domain" description="Dihydroprymidine dehydrogenase" evidence="6">
    <location>
        <begin position="24"/>
        <end position="140"/>
    </location>
</feature>
<dbReference type="SUPFAM" id="SSF51971">
    <property type="entry name" value="Nucleotide-binding domain"/>
    <property type="match status" value="1"/>
</dbReference>
<dbReference type="InterPro" id="IPR009051">
    <property type="entry name" value="Helical_ferredxn"/>
</dbReference>
<evidence type="ECO:0000256" key="1">
    <source>
        <dbReference type="ARBA" id="ARBA00022605"/>
    </source>
</evidence>
<evidence type="ECO:0000256" key="3">
    <source>
        <dbReference type="ARBA" id="ARBA00023164"/>
    </source>
</evidence>
<proteinExistence type="predicted"/>
<evidence type="ECO:0000313" key="7">
    <source>
        <dbReference type="EMBL" id="QMV41470.1"/>
    </source>
</evidence>
<dbReference type="InterPro" id="IPR023753">
    <property type="entry name" value="FAD/NAD-binding_dom"/>
</dbReference>
<dbReference type="Pfam" id="PF07992">
    <property type="entry name" value="Pyr_redox_2"/>
    <property type="match status" value="1"/>
</dbReference>
<evidence type="ECO:0000256" key="2">
    <source>
        <dbReference type="ARBA" id="ARBA00023002"/>
    </source>
</evidence>
<dbReference type="RefSeq" id="WP_182302827.1">
    <property type="nucleotide sequence ID" value="NZ_CP041969.1"/>
</dbReference>
<dbReference type="AlphaFoldDB" id="A0A7G5BWY6"/>
<organism evidence="7 8">
    <name type="scientific">Cohnella cholangitidis</name>
    <dbReference type="NCBI Taxonomy" id="2598458"/>
    <lineage>
        <taxon>Bacteria</taxon>
        <taxon>Bacillati</taxon>
        <taxon>Bacillota</taxon>
        <taxon>Bacilli</taxon>
        <taxon>Bacillales</taxon>
        <taxon>Paenibacillaceae</taxon>
        <taxon>Cohnella</taxon>
    </lineage>
</organism>
<keyword evidence="2" id="KW-0560">Oxidoreductase</keyword>
<reference evidence="7 8" key="1">
    <citation type="submission" date="2019-07" db="EMBL/GenBank/DDBJ databases">
        <authorList>
            <person name="Kim J.K."/>
            <person name="Cheong H.-M."/>
            <person name="Choi Y."/>
            <person name="Hwang K.J."/>
            <person name="Lee S."/>
            <person name="Choi C."/>
        </authorList>
    </citation>
    <scope>NUCLEOTIDE SEQUENCE [LARGE SCALE GENOMIC DNA]</scope>
    <source>
        <strain evidence="7 8">KS 22</strain>
    </source>
</reference>
<dbReference type="NCBIfam" id="TIGR01317">
    <property type="entry name" value="GOGAT_sm_gam"/>
    <property type="match status" value="1"/>
</dbReference>
<dbReference type="GO" id="GO:0051536">
    <property type="term" value="F:iron-sulfur cluster binding"/>
    <property type="evidence" value="ECO:0007669"/>
    <property type="project" value="InterPro"/>
</dbReference>
<dbReference type="PRINTS" id="PR00419">
    <property type="entry name" value="ADXRDTASE"/>
</dbReference>
<name>A0A7G5BWY6_9BACL</name>
<dbReference type="InterPro" id="IPR036188">
    <property type="entry name" value="FAD/NAD-bd_sf"/>
</dbReference>
<dbReference type="FunFam" id="3.50.50.60:FF:000160">
    <property type="entry name" value="Glutamate synthase (NADPH)"/>
    <property type="match status" value="1"/>
</dbReference>
<gene>
    <name evidence="7" type="ORF">FPL14_09890</name>
</gene>
<dbReference type="Gene3D" id="3.50.50.60">
    <property type="entry name" value="FAD/NAD(P)-binding domain"/>
    <property type="match status" value="2"/>
</dbReference>
<dbReference type="Proteomes" id="UP000515679">
    <property type="component" value="Chromosome"/>
</dbReference>
<evidence type="ECO:0000259" key="5">
    <source>
        <dbReference type="Pfam" id="PF07992"/>
    </source>
</evidence>
<keyword evidence="8" id="KW-1185">Reference proteome</keyword>
<dbReference type="PANTHER" id="PTHR43100">
    <property type="entry name" value="GLUTAMATE SYNTHASE [NADPH] SMALL CHAIN"/>
    <property type="match status" value="1"/>
</dbReference>
<dbReference type="KEGG" id="cchl:FPL14_09890"/>
<evidence type="ECO:0000259" key="6">
    <source>
        <dbReference type="Pfam" id="PF14691"/>
    </source>
</evidence>
<dbReference type="PANTHER" id="PTHR43100:SF1">
    <property type="entry name" value="GLUTAMATE SYNTHASE [NADPH] SMALL CHAIN"/>
    <property type="match status" value="1"/>
</dbReference>
<dbReference type="InterPro" id="IPR028261">
    <property type="entry name" value="DPD_II"/>
</dbReference>
<comment type="pathway">
    <text evidence="4">Amino-acid biosynthesis.</text>
</comment>
<keyword evidence="1" id="KW-0028">Amino-acid biosynthesis</keyword>
<evidence type="ECO:0000313" key="8">
    <source>
        <dbReference type="Proteomes" id="UP000515679"/>
    </source>
</evidence>
<dbReference type="GO" id="GO:0016639">
    <property type="term" value="F:oxidoreductase activity, acting on the CH-NH2 group of donors, NAD or NADP as acceptor"/>
    <property type="evidence" value="ECO:0007669"/>
    <property type="project" value="InterPro"/>
</dbReference>